<dbReference type="WBParaSite" id="ACAC_0001375201-mRNA-1">
    <property type="protein sequence ID" value="ACAC_0001375201-mRNA-1"/>
    <property type="gene ID" value="ACAC_0001375201"/>
</dbReference>
<proteinExistence type="predicted"/>
<evidence type="ECO:0000313" key="2">
    <source>
        <dbReference type="Proteomes" id="UP000035642"/>
    </source>
</evidence>
<reference evidence="3" key="2">
    <citation type="submission" date="2017-02" db="UniProtKB">
        <authorList>
            <consortium name="WormBaseParasite"/>
        </authorList>
    </citation>
    <scope>IDENTIFICATION</scope>
</reference>
<feature type="compositionally biased region" description="Basic residues" evidence="1">
    <location>
        <begin position="27"/>
        <end position="37"/>
    </location>
</feature>
<evidence type="ECO:0000313" key="3">
    <source>
        <dbReference type="WBParaSite" id="ACAC_0001375201-mRNA-1"/>
    </source>
</evidence>
<protein>
    <submittedName>
        <fullName evidence="3">INCENP_ARK-bind domain-containing protein</fullName>
    </submittedName>
</protein>
<name>A0A0K0DPR3_ANGCA</name>
<keyword evidence="2" id="KW-1185">Reference proteome</keyword>
<evidence type="ECO:0000256" key="1">
    <source>
        <dbReference type="SAM" id="MobiDB-lite"/>
    </source>
</evidence>
<sequence>MEITLGRPHSLQLGESSHDVTKLSVAKSRHTNKKRTVTRAPPFSTNRLSPISEESLDMMFNENDVKYEECCDIMAIKTDNETFLPRAYAEEQTKATPWDEILGEIDREIAHLRPPSSTSKNERKTAAPSESQAVLDESYEDLLSIEKLGLFNELFSILPGPPFCINSDGLEYGVST</sequence>
<dbReference type="Proteomes" id="UP000035642">
    <property type="component" value="Unassembled WGS sequence"/>
</dbReference>
<reference evidence="2" key="1">
    <citation type="submission" date="2012-09" db="EMBL/GenBank/DDBJ databases">
        <authorList>
            <person name="Martin A.A."/>
        </authorList>
    </citation>
    <scope>NUCLEOTIDE SEQUENCE</scope>
</reference>
<organism evidence="2 3">
    <name type="scientific">Angiostrongylus cantonensis</name>
    <name type="common">Rat lungworm</name>
    <dbReference type="NCBI Taxonomy" id="6313"/>
    <lineage>
        <taxon>Eukaryota</taxon>
        <taxon>Metazoa</taxon>
        <taxon>Ecdysozoa</taxon>
        <taxon>Nematoda</taxon>
        <taxon>Chromadorea</taxon>
        <taxon>Rhabditida</taxon>
        <taxon>Rhabditina</taxon>
        <taxon>Rhabditomorpha</taxon>
        <taxon>Strongyloidea</taxon>
        <taxon>Metastrongylidae</taxon>
        <taxon>Angiostrongylus</taxon>
    </lineage>
</organism>
<feature type="region of interest" description="Disordered" evidence="1">
    <location>
        <begin position="1"/>
        <end position="49"/>
    </location>
</feature>
<accession>A0A0K0DPR3</accession>
<dbReference type="AlphaFoldDB" id="A0A0K0DPR3"/>
<feature type="region of interest" description="Disordered" evidence="1">
    <location>
        <begin position="113"/>
        <end position="133"/>
    </location>
</feature>